<dbReference type="PROSITE" id="PS00178">
    <property type="entry name" value="AA_TRNA_LIGASE_I"/>
    <property type="match status" value="1"/>
</dbReference>
<feature type="domain" description="Arginyl tRNA synthetase N-terminal" evidence="14">
    <location>
        <begin position="1"/>
        <end position="90"/>
    </location>
</feature>
<evidence type="ECO:0000256" key="12">
    <source>
        <dbReference type="RuleBase" id="RU363038"/>
    </source>
</evidence>
<dbReference type="Gene3D" id="3.40.50.620">
    <property type="entry name" value="HUPs"/>
    <property type="match status" value="1"/>
</dbReference>
<dbReference type="PANTHER" id="PTHR11956">
    <property type="entry name" value="ARGINYL-TRNA SYNTHETASE"/>
    <property type="match status" value="1"/>
</dbReference>
<keyword evidence="4 11" id="KW-0963">Cytoplasm</keyword>
<dbReference type="InterPro" id="IPR036695">
    <property type="entry name" value="Arg-tRNA-synth_N_sf"/>
</dbReference>
<dbReference type="GO" id="GO:0005524">
    <property type="term" value="F:ATP binding"/>
    <property type="evidence" value="ECO:0007669"/>
    <property type="project" value="UniProtKB-UniRule"/>
</dbReference>
<keyword evidence="6 11" id="KW-0547">Nucleotide-binding</keyword>
<keyword evidence="9 11" id="KW-0030">Aminoacyl-tRNA synthetase</keyword>
<reference evidence="15" key="2">
    <citation type="journal article" date="2021" name="PeerJ">
        <title>Extensive microbial diversity within the chicken gut microbiome revealed by metagenomics and culture.</title>
        <authorList>
            <person name="Gilroy R."/>
            <person name="Ravi A."/>
            <person name="Getino M."/>
            <person name="Pursley I."/>
            <person name="Horton D.L."/>
            <person name="Alikhan N.F."/>
            <person name="Baker D."/>
            <person name="Gharbi K."/>
            <person name="Hall N."/>
            <person name="Watson M."/>
            <person name="Adriaenssens E.M."/>
            <person name="Foster-Nyarko E."/>
            <person name="Jarju S."/>
            <person name="Secka A."/>
            <person name="Antonio M."/>
            <person name="Oren A."/>
            <person name="Chaudhuri R.R."/>
            <person name="La Ragione R."/>
            <person name="Hildebrand F."/>
            <person name="Pallen M.J."/>
        </authorList>
    </citation>
    <scope>NUCLEOTIDE SEQUENCE</scope>
    <source>
        <strain evidence="15">CHK195-4489</strain>
    </source>
</reference>
<dbReference type="HAMAP" id="MF_00123">
    <property type="entry name" value="Arg_tRNA_synth"/>
    <property type="match status" value="1"/>
</dbReference>
<dbReference type="InterPro" id="IPR008909">
    <property type="entry name" value="DALR_anticod-bd"/>
</dbReference>
<dbReference type="CDD" id="cd07956">
    <property type="entry name" value="Anticodon_Ia_Arg"/>
    <property type="match status" value="1"/>
</dbReference>
<dbReference type="PANTHER" id="PTHR11956:SF5">
    <property type="entry name" value="ARGININE--TRNA LIGASE, CYTOPLASMIC"/>
    <property type="match status" value="1"/>
</dbReference>
<evidence type="ECO:0000256" key="6">
    <source>
        <dbReference type="ARBA" id="ARBA00022741"/>
    </source>
</evidence>
<dbReference type="InterPro" id="IPR001278">
    <property type="entry name" value="Arg-tRNA-ligase"/>
</dbReference>
<evidence type="ECO:0000256" key="7">
    <source>
        <dbReference type="ARBA" id="ARBA00022840"/>
    </source>
</evidence>
<evidence type="ECO:0000256" key="3">
    <source>
        <dbReference type="ARBA" id="ARBA00011245"/>
    </source>
</evidence>
<evidence type="ECO:0000256" key="4">
    <source>
        <dbReference type="ARBA" id="ARBA00022490"/>
    </source>
</evidence>
<evidence type="ECO:0000256" key="2">
    <source>
        <dbReference type="ARBA" id="ARBA00005594"/>
    </source>
</evidence>
<evidence type="ECO:0000313" key="15">
    <source>
        <dbReference type="EMBL" id="HIU29740.1"/>
    </source>
</evidence>
<sequence length="575" mass="64942">MNYRKAAAEAVASALNSQQITAEQAERLMTVPPNPEMGDIAFPCFSLAKQFRKAPPQIAAELQRSILESPEAGSIFLKVEAVGGYLNFYLKRGMLVKSVISEVLSKGEDYGKTEEGKGKRILVEFSSPNIAKPFHIGHLVTTALGSSIERIYAFLGYDTVKINHIGDWGTQFGKLISAYKRWGDAAAIQKDPINELLKIYVKFHTEAELHPELEDEARLYFKKLEEGDPEVRALWQFFVDASLQEFNRIYRLLDITFDSYAGESFYSDKMPEVVELLREKNLLEESDGAQVVRFEEDRLPPCIILKSDGTTIYATRDLAAAIYRKRTYDFYKNVYVVGTPQALHFKQIFAVLEKMGYEWAKDCVHVGFGYVRFPDRVLSTRHGDVVLLEDVLQESIEKTKEVIKNSSTSKNIDDLDEVAEKIGVGAILYSFLKNGREKDIIFTWKDILDFEGESGPYVQYAYARGRSVLRKAAESGIDYTAADLSLADGAEEFELAKLIYSYESVVREAAQKYEPCCVTRFVTDLAQSFNKFYNTCSIMKSEPALRDARLMITEAACTCIKSALHLIGVRVVEKM</sequence>
<dbReference type="PRINTS" id="PR01038">
    <property type="entry name" value="TRNASYNTHARG"/>
</dbReference>
<evidence type="ECO:0000256" key="8">
    <source>
        <dbReference type="ARBA" id="ARBA00022917"/>
    </source>
</evidence>
<feature type="short sequence motif" description="'HIGH' region" evidence="11">
    <location>
        <begin position="128"/>
        <end position="138"/>
    </location>
</feature>
<reference evidence="15" key="1">
    <citation type="submission" date="2020-10" db="EMBL/GenBank/DDBJ databases">
        <authorList>
            <person name="Gilroy R."/>
        </authorList>
    </citation>
    <scope>NUCLEOTIDE SEQUENCE</scope>
    <source>
        <strain evidence="15">CHK195-4489</strain>
    </source>
</reference>
<evidence type="ECO:0000256" key="10">
    <source>
        <dbReference type="ARBA" id="ARBA00049339"/>
    </source>
</evidence>
<dbReference type="Proteomes" id="UP000824089">
    <property type="component" value="Unassembled WGS sequence"/>
</dbReference>
<evidence type="ECO:0000256" key="1">
    <source>
        <dbReference type="ARBA" id="ARBA00004496"/>
    </source>
</evidence>
<dbReference type="NCBIfam" id="TIGR00456">
    <property type="entry name" value="argS"/>
    <property type="match status" value="1"/>
</dbReference>
<dbReference type="InterPro" id="IPR005148">
    <property type="entry name" value="Arg-tRNA-synth_N"/>
</dbReference>
<organism evidence="15 16">
    <name type="scientific">Candidatus Egerieisoma faecipullorum</name>
    <dbReference type="NCBI Taxonomy" id="2840963"/>
    <lineage>
        <taxon>Bacteria</taxon>
        <taxon>Bacillati</taxon>
        <taxon>Bacillota</taxon>
        <taxon>Clostridia</taxon>
        <taxon>Eubacteriales</taxon>
        <taxon>Clostridiaceae</taxon>
        <taxon>Clostridiaceae incertae sedis</taxon>
        <taxon>Candidatus Egerieisoma</taxon>
    </lineage>
</organism>
<dbReference type="Gene3D" id="3.30.1360.70">
    <property type="entry name" value="Arginyl tRNA synthetase N-terminal domain"/>
    <property type="match status" value="1"/>
</dbReference>
<evidence type="ECO:0000256" key="11">
    <source>
        <dbReference type="HAMAP-Rule" id="MF_00123"/>
    </source>
</evidence>
<keyword evidence="8 11" id="KW-0648">Protein biosynthesis</keyword>
<comment type="subunit">
    <text evidence="3 11">Monomer.</text>
</comment>
<dbReference type="InterPro" id="IPR014729">
    <property type="entry name" value="Rossmann-like_a/b/a_fold"/>
</dbReference>
<protein>
    <recommendedName>
        <fullName evidence="11">Arginine--tRNA ligase</fullName>
        <ecNumber evidence="11">6.1.1.19</ecNumber>
    </recommendedName>
    <alternativeName>
        <fullName evidence="11">Arginyl-tRNA synthetase</fullName>
        <shortName evidence="11">ArgRS</shortName>
    </alternativeName>
</protein>
<evidence type="ECO:0000256" key="5">
    <source>
        <dbReference type="ARBA" id="ARBA00022598"/>
    </source>
</evidence>
<dbReference type="InterPro" id="IPR001412">
    <property type="entry name" value="aa-tRNA-synth_I_CS"/>
</dbReference>
<dbReference type="InterPro" id="IPR009080">
    <property type="entry name" value="tRNAsynth_Ia_anticodon-bd"/>
</dbReference>
<comment type="similarity">
    <text evidence="2 11 12">Belongs to the class-I aminoacyl-tRNA synthetase family.</text>
</comment>
<comment type="caution">
    <text evidence="15">The sequence shown here is derived from an EMBL/GenBank/DDBJ whole genome shotgun (WGS) entry which is preliminary data.</text>
</comment>
<evidence type="ECO:0000259" key="14">
    <source>
        <dbReference type="SMART" id="SM01016"/>
    </source>
</evidence>
<dbReference type="SMART" id="SM00836">
    <property type="entry name" value="DALR_1"/>
    <property type="match status" value="1"/>
</dbReference>
<dbReference type="SUPFAM" id="SSF55190">
    <property type="entry name" value="Arginyl-tRNA synthetase (ArgRS), N-terminal 'additional' domain"/>
    <property type="match status" value="1"/>
</dbReference>
<dbReference type="GO" id="GO:0006420">
    <property type="term" value="P:arginyl-tRNA aminoacylation"/>
    <property type="evidence" value="ECO:0007669"/>
    <property type="project" value="UniProtKB-UniRule"/>
</dbReference>
<evidence type="ECO:0000259" key="13">
    <source>
        <dbReference type="SMART" id="SM00836"/>
    </source>
</evidence>
<feature type="domain" description="DALR anticodon binding" evidence="13">
    <location>
        <begin position="458"/>
        <end position="575"/>
    </location>
</feature>
<dbReference type="Pfam" id="PF05746">
    <property type="entry name" value="DALR_1"/>
    <property type="match status" value="1"/>
</dbReference>
<comment type="catalytic activity">
    <reaction evidence="10 11">
        <text>tRNA(Arg) + L-arginine + ATP = L-arginyl-tRNA(Arg) + AMP + diphosphate</text>
        <dbReference type="Rhea" id="RHEA:20301"/>
        <dbReference type="Rhea" id="RHEA-COMP:9658"/>
        <dbReference type="Rhea" id="RHEA-COMP:9673"/>
        <dbReference type="ChEBI" id="CHEBI:30616"/>
        <dbReference type="ChEBI" id="CHEBI:32682"/>
        <dbReference type="ChEBI" id="CHEBI:33019"/>
        <dbReference type="ChEBI" id="CHEBI:78442"/>
        <dbReference type="ChEBI" id="CHEBI:78513"/>
        <dbReference type="ChEBI" id="CHEBI:456215"/>
        <dbReference type="EC" id="6.1.1.19"/>
    </reaction>
</comment>
<dbReference type="GO" id="GO:0005737">
    <property type="term" value="C:cytoplasm"/>
    <property type="evidence" value="ECO:0007669"/>
    <property type="project" value="UniProtKB-SubCell"/>
</dbReference>
<dbReference type="SMART" id="SM01016">
    <property type="entry name" value="Arg_tRNA_synt_N"/>
    <property type="match status" value="1"/>
</dbReference>
<keyword evidence="5 11" id="KW-0436">Ligase</keyword>
<dbReference type="InterPro" id="IPR035684">
    <property type="entry name" value="ArgRS_core"/>
</dbReference>
<dbReference type="AlphaFoldDB" id="A0A9D1IA84"/>
<dbReference type="Pfam" id="PF00750">
    <property type="entry name" value="tRNA-synt_1d"/>
    <property type="match status" value="1"/>
</dbReference>
<dbReference type="SUPFAM" id="SSF52374">
    <property type="entry name" value="Nucleotidylyl transferase"/>
    <property type="match status" value="1"/>
</dbReference>
<keyword evidence="7 11" id="KW-0067">ATP-binding</keyword>
<dbReference type="CDD" id="cd00671">
    <property type="entry name" value="ArgRS_core"/>
    <property type="match status" value="1"/>
</dbReference>
<dbReference type="Gene3D" id="1.10.730.10">
    <property type="entry name" value="Isoleucyl-tRNA Synthetase, Domain 1"/>
    <property type="match status" value="1"/>
</dbReference>
<dbReference type="FunFam" id="1.10.730.10:FF:000006">
    <property type="entry name" value="Arginyl-tRNA synthetase 2, mitochondrial"/>
    <property type="match status" value="1"/>
</dbReference>
<dbReference type="Pfam" id="PF03485">
    <property type="entry name" value="Arg_tRNA_synt_N"/>
    <property type="match status" value="1"/>
</dbReference>
<accession>A0A9D1IA84</accession>
<evidence type="ECO:0000256" key="9">
    <source>
        <dbReference type="ARBA" id="ARBA00023146"/>
    </source>
</evidence>
<dbReference type="GO" id="GO:0004814">
    <property type="term" value="F:arginine-tRNA ligase activity"/>
    <property type="evidence" value="ECO:0007669"/>
    <property type="project" value="UniProtKB-UniRule"/>
</dbReference>
<comment type="subcellular location">
    <subcellularLocation>
        <location evidence="1 11">Cytoplasm</location>
    </subcellularLocation>
</comment>
<dbReference type="EMBL" id="DVMM01000112">
    <property type="protein sequence ID" value="HIU29740.1"/>
    <property type="molecule type" value="Genomic_DNA"/>
</dbReference>
<gene>
    <name evidence="11" type="primary">argS</name>
    <name evidence="15" type="ORF">IAD50_05525</name>
</gene>
<dbReference type="SUPFAM" id="SSF47323">
    <property type="entry name" value="Anticodon-binding domain of a subclass of class I aminoacyl-tRNA synthetases"/>
    <property type="match status" value="1"/>
</dbReference>
<dbReference type="FunFam" id="3.40.50.620:FF:000116">
    <property type="entry name" value="Arginine--tRNA ligase"/>
    <property type="match status" value="1"/>
</dbReference>
<name>A0A9D1IA84_9CLOT</name>
<proteinExistence type="inferred from homology"/>
<evidence type="ECO:0000313" key="16">
    <source>
        <dbReference type="Proteomes" id="UP000824089"/>
    </source>
</evidence>
<dbReference type="EC" id="6.1.1.19" evidence="11"/>